<protein>
    <submittedName>
        <fullName evidence="1">Uncharacterized protein</fullName>
    </submittedName>
</protein>
<dbReference type="AlphaFoldDB" id="A0A4Z1EBE8"/>
<organism evidence="1 2">
    <name type="scientific">Botrytis tulipae</name>
    <dbReference type="NCBI Taxonomy" id="87230"/>
    <lineage>
        <taxon>Eukaryota</taxon>
        <taxon>Fungi</taxon>
        <taxon>Dikarya</taxon>
        <taxon>Ascomycota</taxon>
        <taxon>Pezizomycotina</taxon>
        <taxon>Leotiomycetes</taxon>
        <taxon>Helotiales</taxon>
        <taxon>Sclerotiniaceae</taxon>
        <taxon>Botrytis</taxon>
    </lineage>
</organism>
<reference evidence="1 2" key="1">
    <citation type="submission" date="2017-12" db="EMBL/GenBank/DDBJ databases">
        <title>Comparative genomics of Botrytis spp.</title>
        <authorList>
            <person name="Valero-Jimenez C.A."/>
            <person name="Tapia P."/>
            <person name="Veloso J."/>
            <person name="Silva-Moreno E."/>
            <person name="Staats M."/>
            <person name="Valdes J.H."/>
            <person name="Van Kan J.A.L."/>
        </authorList>
    </citation>
    <scope>NUCLEOTIDE SEQUENCE [LARGE SCALE GENOMIC DNA]</scope>
    <source>
        <strain evidence="1 2">Bt9001</strain>
    </source>
</reference>
<sequence>MELEITRLKPVYESLVMRGRHALNNHAEYRNGIKPPVMIRHDSSSVQAPQTVFAKPSEVFVDNATRYVYIRVQPATLPAIPSILDSHESRPTLGNGNCQWEGWVLKSPVNFLHIKNAT</sequence>
<evidence type="ECO:0000313" key="1">
    <source>
        <dbReference type="EMBL" id="TGO09545.1"/>
    </source>
</evidence>
<evidence type="ECO:0000313" key="2">
    <source>
        <dbReference type="Proteomes" id="UP000297777"/>
    </source>
</evidence>
<proteinExistence type="predicted"/>
<comment type="caution">
    <text evidence="1">The sequence shown here is derived from an EMBL/GenBank/DDBJ whole genome shotgun (WGS) entry which is preliminary data.</text>
</comment>
<keyword evidence="2" id="KW-1185">Reference proteome</keyword>
<accession>A0A4Z1EBE8</accession>
<dbReference type="OrthoDB" id="10434429at2759"/>
<dbReference type="Proteomes" id="UP000297777">
    <property type="component" value="Unassembled WGS sequence"/>
</dbReference>
<dbReference type="EMBL" id="PQXH01000162">
    <property type="protein sequence ID" value="TGO09545.1"/>
    <property type="molecule type" value="Genomic_DNA"/>
</dbReference>
<name>A0A4Z1EBE8_9HELO</name>
<gene>
    <name evidence="1" type="ORF">BTUL_0162g00220</name>
</gene>